<sequence length="82" mass="8758">MLIRHFDRTLVPSPAGPRRTSPTPSETHPTSPSVTSASPDGITMAFRVGKHTQAKKSTLTNLCGASEGISYLIIPISRIRAS</sequence>
<keyword evidence="3" id="KW-1185">Reference proteome</keyword>
<proteinExistence type="predicted"/>
<gene>
    <name evidence="2" type="ORF">GJ744_005292</name>
</gene>
<protein>
    <submittedName>
        <fullName evidence="2">Uncharacterized protein</fullName>
    </submittedName>
</protein>
<reference evidence="2" key="1">
    <citation type="submission" date="2020-02" db="EMBL/GenBank/DDBJ databases">
        <authorList>
            <person name="Palmer J.M."/>
        </authorList>
    </citation>
    <scope>NUCLEOTIDE SEQUENCE</scope>
    <source>
        <strain evidence="2">EPUS1.4</strain>
        <tissue evidence="2">Thallus</tissue>
    </source>
</reference>
<comment type="caution">
    <text evidence="2">The sequence shown here is derived from an EMBL/GenBank/DDBJ whole genome shotgun (WGS) entry which is preliminary data.</text>
</comment>
<dbReference type="AlphaFoldDB" id="A0A8H7E8U1"/>
<feature type="region of interest" description="Disordered" evidence="1">
    <location>
        <begin position="1"/>
        <end position="40"/>
    </location>
</feature>
<feature type="compositionally biased region" description="Low complexity" evidence="1">
    <location>
        <begin position="17"/>
        <end position="36"/>
    </location>
</feature>
<evidence type="ECO:0000313" key="2">
    <source>
        <dbReference type="EMBL" id="KAF7511061.1"/>
    </source>
</evidence>
<evidence type="ECO:0000256" key="1">
    <source>
        <dbReference type="SAM" id="MobiDB-lite"/>
    </source>
</evidence>
<name>A0A8H7E8U1_9EURO</name>
<dbReference type="Proteomes" id="UP000606974">
    <property type="component" value="Unassembled WGS sequence"/>
</dbReference>
<evidence type="ECO:0000313" key="3">
    <source>
        <dbReference type="Proteomes" id="UP000606974"/>
    </source>
</evidence>
<accession>A0A8H7E8U1</accession>
<dbReference type="EMBL" id="JAACFV010000023">
    <property type="protein sequence ID" value="KAF7511061.1"/>
    <property type="molecule type" value="Genomic_DNA"/>
</dbReference>
<organism evidence="2 3">
    <name type="scientific">Endocarpon pusillum</name>
    <dbReference type="NCBI Taxonomy" id="364733"/>
    <lineage>
        <taxon>Eukaryota</taxon>
        <taxon>Fungi</taxon>
        <taxon>Dikarya</taxon>
        <taxon>Ascomycota</taxon>
        <taxon>Pezizomycotina</taxon>
        <taxon>Eurotiomycetes</taxon>
        <taxon>Chaetothyriomycetidae</taxon>
        <taxon>Verrucariales</taxon>
        <taxon>Verrucariaceae</taxon>
        <taxon>Endocarpon</taxon>
    </lineage>
</organism>